<accession>A0A9P1EBF2</accession>
<keyword evidence="2" id="KW-1185">Reference proteome</keyword>
<comment type="caution">
    <text evidence="1">The sequence shown here is derived from an EMBL/GenBank/DDBJ whole genome shotgun (WGS) entry which is preliminary data.</text>
</comment>
<proteinExistence type="predicted"/>
<organism evidence="1 2">
    <name type="scientific">Cuscuta europaea</name>
    <name type="common">European dodder</name>
    <dbReference type="NCBI Taxonomy" id="41803"/>
    <lineage>
        <taxon>Eukaryota</taxon>
        <taxon>Viridiplantae</taxon>
        <taxon>Streptophyta</taxon>
        <taxon>Embryophyta</taxon>
        <taxon>Tracheophyta</taxon>
        <taxon>Spermatophyta</taxon>
        <taxon>Magnoliopsida</taxon>
        <taxon>eudicotyledons</taxon>
        <taxon>Gunneridae</taxon>
        <taxon>Pentapetalae</taxon>
        <taxon>asterids</taxon>
        <taxon>lamiids</taxon>
        <taxon>Solanales</taxon>
        <taxon>Convolvulaceae</taxon>
        <taxon>Cuscuteae</taxon>
        <taxon>Cuscuta</taxon>
        <taxon>Cuscuta subgen. Cuscuta</taxon>
    </lineage>
</organism>
<protein>
    <submittedName>
        <fullName evidence="1">Uncharacterized protein</fullName>
    </submittedName>
</protein>
<evidence type="ECO:0000313" key="2">
    <source>
        <dbReference type="Proteomes" id="UP001152484"/>
    </source>
</evidence>
<evidence type="ECO:0000313" key="1">
    <source>
        <dbReference type="EMBL" id="CAH9092758.1"/>
    </source>
</evidence>
<dbReference type="Proteomes" id="UP001152484">
    <property type="component" value="Unassembled WGS sequence"/>
</dbReference>
<name>A0A9P1EBF2_CUSEU</name>
<dbReference type="AlphaFoldDB" id="A0A9P1EBF2"/>
<gene>
    <name evidence="1" type="ORF">CEURO_LOCUS12088</name>
</gene>
<reference evidence="1" key="1">
    <citation type="submission" date="2022-07" db="EMBL/GenBank/DDBJ databases">
        <authorList>
            <person name="Macas J."/>
            <person name="Novak P."/>
            <person name="Neumann P."/>
        </authorList>
    </citation>
    <scope>NUCLEOTIDE SEQUENCE</scope>
</reference>
<dbReference type="EMBL" id="CAMAPE010000029">
    <property type="protein sequence ID" value="CAH9092758.1"/>
    <property type="molecule type" value="Genomic_DNA"/>
</dbReference>
<sequence>MSVGQSLWSKVTEIVTAGGGGGSDADDGGGAGMTVEVVGRLPRRQGRIQESHLGGENIFGGSKYFLEEQKLFFIYIYYGPPLHGGAGRWLQRNIIKVINV</sequence>